<accession>A0A0V0H8X3</accession>
<proteinExistence type="predicted"/>
<dbReference type="EMBL" id="GEDG01023259">
    <property type="protein sequence ID" value="JAP16876.1"/>
    <property type="molecule type" value="Transcribed_RNA"/>
</dbReference>
<sequence length="60" mass="6800">YKKTNLNLITPFFERNRLGYCPLCCRTAPIRGGQQASQVEYGLLKNEPGENDKISDSTHI</sequence>
<evidence type="ECO:0000313" key="1">
    <source>
        <dbReference type="EMBL" id="JAP16876.1"/>
    </source>
</evidence>
<name>A0A0V0H8X3_SOLCH</name>
<protein>
    <submittedName>
        <fullName evidence="1">Putative ovule protein</fullName>
    </submittedName>
</protein>
<feature type="non-terminal residue" evidence="1">
    <location>
        <position position="1"/>
    </location>
</feature>
<reference evidence="1" key="1">
    <citation type="submission" date="2015-12" db="EMBL/GenBank/DDBJ databases">
        <title>Gene expression during late stages of embryo sac development: a critical building block for successful pollen-pistil interactions.</title>
        <authorList>
            <person name="Liu Y."/>
            <person name="Joly V."/>
            <person name="Sabar M."/>
            <person name="Matton D.P."/>
        </authorList>
    </citation>
    <scope>NUCLEOTIDE SEQUENCE</scope>
</reference>
<organism evidence="1">
    <name type="scientific">Solanum chacoense</name>
    <name type="common">Chaco potato</name>
    <dbReference type="NCBI Taxonomy" id="4108"/>
    <lineage>
        <taxon>Eukaryota</taxon>
        <taxon>Viridiplantae</taxon>
        <taxon>Streptophyta</taxon>
        <taxon>Embryophyta</taxon>
        <taxon>Tracheophyta</taxon>
        <taxon>Spermatophyta</taxon>
        <taxon>Magnoliopsida</taxon>
        <taxon>eudicotyledons</taxon>
        <taxon>Gunneridae</taxon>
        <taxon>Pentapetalae</taxon>
        <taxon>asterids</taxon>
        <taxon>lamiids</taxon>
        <taxon>Solanales</taxon>
        <taxon>Solanaceae</taxon>
        <taxon>Solanoideae</taxon>
        <taxon>Solaneae</taxon>
        <taxon>Solanum</taxon>
    </lineage>
</organism>
<dbReference type="AlphaFoldDB" id="A0A0V0H8X3"/>